<evidence type="ECO:0000313" key="3">
    <source>
        <dbReference type="Proteomes" id="UP000581206"/>
    </source>
</evidence>
<dbReference type="Proteomes" id="UP000581206">
    <property type="component" value="Unassembled WGS sequence"/>
</dbReference>
<name>A0A7X6QYI2_9CELL</name>
<feature type="transmembrane region" description="Helical" evidence="1">
    <location>
        <begin position="29"/>
        <end position="50"/>
    </location>
</feature>
<reference evidence="2 3" key="1">
    <citation type="submission" date="2020-04" db="EMBL/GenBank/DDBJ databases">
        <title>MicrobeNet Type strains.</title>
        <authorList>
            <person name="Nicholson A.C."/>
        </authorList>
    </citation>
    <scope>NUCLEOTIDE SEQUENCE [LARGE SCALE GENOMIC DNA]</scope>
    <source>
        <strain evidence="2 3">ATCC BAA-788</strain>
    </source>
</reference>
<gene>
    <name evidence="2" type="ORF">HGA03_05815</name>
</gene>
<dbReference type="AlphaFoldDB" id="A0A7X6QYI2"/>
<comment type="caution">
    <text evidence="2">The sequence shown here is derived from an EMBL/GenBank/DDBJ whole genome shotgun (WGS) entry which is preliminary data.</text>
</comment>
<keyword evidence="1" id="KW-1133">Transmembrane helix</keyword>
<sequence>MTAADTTSRLIEADAKAMADKVTQVAVNVAAWASALGFGAAFGAVLFLAVTR</sequence>
<dbReference type="RefSeq" id="WP_168629282.1">
    <property type="nucleotide sequence ID" value="NZ_BONL01000033.1"/>
</dbReference>
<dbReference type="EMBL" id="JAAXOX010000002">
    <property type="protein sequence ID" value="NKY22180.1"/>
    <property type="molecule type" value="Genomic_DNA"/>
</dbReference>
<protein>
    <submittedName>
        <fullName evidence="2">Uncharacterized protein</fullName>
    </submittedName>
</protein>
<keyword evidence="1" id="KW-0472">Membrane</keyword>
<keyword evidence="1" id="KW-0812">Transmembrane</keyword>
<accession>A0A7X6QYI2</accession>
<evidence type="ECO:0000256" key="1">
    <source>
        <dbReference type="SAM" id="Phobius"/>
    </source>
</evidence>
<organism evidence="2 3">
    <name type="scientific">Cellulomonas denverensis</name>
    <dbReference type="NCBI Taxonomy" id="264297"/>
    <lineage>
        <taxon>Bacteria</taxon>
        <taxon>Bacillati</taxon>
        <taxon>Actinomycetota</taxon>
        <taxon>Actinomycetes</taxon>
        <taxon>Micrococcales</taxon>
        <taxon>Cellulomonadaceae</taxon>
        <taxon>Cellulomonas</taxon>
    </lineage>
</organism>
<proteinExistence type="predicted"/>
<evidence type="ECO:0000313" key="2">
    <source>
        <dbReference type="EMBL" id="NKY22180.1"/>
    </source>
</evidence>
<keyword evidence="3" id="KW-1185">Reference proteome</keyword>